<dbReference type="Pfam" id="PF21597">
    <property type="entry name" value="TetR_C_43"/>
    <property type="match status" value="1"/>
</dbReference>
<evidence type="ECO:0000256" key="4">
    <source>
        <dbReference type="PROSITE-ProRule" id="PRU00335"/>
    </source>
</evidence>
<gene>
    <name evidence="7" type="ORF">GCM10011574_08910</name>
</gene>
<dbReference type="PRINTS" id="PR00455">
    <property type="entry name" value="HTHTETR"/>
</dbReference>
<dbReference type="EMBL" id="BMMN01000001">
    <property type="protein sequence ID" value="GGO01317.1"/>
    <property type="molecule type" value="Genomic_DNA"/>
</dbReference>
<evidence type="ECO:0000256" key="2">
    <source>
        <dbReference type="ARBA" id="ARBA00023125"/>
    </source>
</evidence>
<protein>
    <submittedName>
        <fullName evidence="7">TetR family transcriptional regulator</fullName>
    </submittedName>
</protein>
<keyword evidence="2 4" id="KW-0238">DNA-binding</keyword>
<evidence type="ECO:0000256" key="3">
    <source>
        <dbReference type="ARBA" id="ARBA00023163"/>
    </source>
</evidence>
<dbReference type="InterPro" id="IPR050109">
    <property type="entry name" value="HTH-type_TetR-like_transc_reg"/>
</dbReference>
<dbReference type="SUPFAM" id="SSF48498">
    <property type="entry name" value="Tetracyclin repressor-like, C-terminal domain"/>
    <property type="match status" value="1"/>
</dbReference>
<dbReference type="AlphaFoldDB" id="A0A8H9GUW8"/>
<evidence type="ECO:0000256" key="5">
    <source>
        <dbReference type="SAM" id="MobiDB-lite"/>
    </source>
</evidence>
<dbReference type="PANTHER" id="PTHR30055">
    <property type="entry name" value="HTH-TYPE TRANSCRIPTIONAL REGULATOR RUTR"/>
    <property type="match status" value="1"/>
</dbReference>
<keyword evidence="8" id="KW-1185">Reference proteome</keyword>
<evidence type="ECO:0000313" key="8">
    <source>
        <dbReference type="Proteomes" id="UP000653480"/>
    </source>
</evidence>
<dbReference type="SUPFAM" id="SSF46689">
    <property type="entry name" value="Homeodomain-like"/>
    <property type="match status" value="1"/>
</dbReference>
<accession>A0A8H9GUW8</accession>
<dbReference type="InterPro" id="IPR009057">
    <property type="entry name" value="Homeodomain-like_sf"/>
</dbReference>
<dbReference type="GO" id="GO:0000976">
    <property type="term" value="F:transcription cis-regulatory region binding"/>
    <property type="evidence" value="ECO:0007669"/>
    <property type="project" value="TreeGrafter"/>
</dbReference>
<dbReference type="InterPro" id="IPR036271">
    <property type="entry name" value="Tet_transcr_reg_TetR-rel_C_sf"/>
</dbReference>
<feature type="DNA-binding region" description="H-T-H motif" evidence="4">
    <location>
        <begin position="37"/>
        <end position="56"/>
    </location>
</feature>
<evidence type="ECO:0000256" key="1">
    <source>
        <dbReference type="ARBA" id="ARBA00023015"/>
    </source>
</evidence>
<dbReference type="InterPro" id="IPR001647">
    <property type="entry name" value="HTH_TetR"/>
</dbReference>
<feature type="region of interest" description="Disordered" evidence="5">
    <location>
        <begin position="190"/>
        <end position="213"/>
    </location>
</feature>
<name>A0A8H9GUW8_9ACTN</name>
<proteinExistence type="predicted"/>
<organism evidence="7 8">
    <name type="scientific">Microbispora bryophytorum</name>
    <dbReference type="NCBI Taxonomy" id="1460882"/>
    <lineage>
        <taxon>Bacteria</taxon>
        <taxon>Bacillati</taxon>
        <taxon>Actinomycetota</taxon>
        <taxon>Actinomycetes</taxon>
        <taxon>Streptosporangiales</taxon>
        <taxon>Streptosporangiaceae</taxon>
        <taxon>Microbispora</taxon>
    </lineage>
</organism>
<dbReference type="InterPro" id="IPR049445">
    <property type="entry name" value="TetR_SbtR-like_C"/>
</dbReference>
<dbReference type="OrthoDB" id="9795011at2"/>
<keyword evidence="1" id="KW-0805">Transcription regulation</keyword>
<dbReference type="PROSITE" id="PS50977">
    <property type="entry name" value="HTH_TETR_2"/>
    <property type="match status" value="1"/>
</dbReference>
<keyword evidence="3" id="KW-0804">Transcription</keyword>
<reference evidence="7" key="2">
    <citation type="submission" date="2020-09" db="EMBL/GenBank/DDBJ databases">
        <authorList>
            <person name="Sun Q."/>
            <person name="Zhou Y."/>
        </authorList>
    </citation>
    <scope>NUCLEOTIDE SEQUENCE</scope>
    <source>
        <strain evidence="7">CGMCC 4.7138</strain>
    </source>
</reference>
<dbReference type="Proteomes" id="UP000653480">
    <property type="component" value="Unassembled WGS sequence"/>
</dbReference>
<evidence type="ECO:0000313" key="7">
    <source>
        <dbReference type="EMBL" id="GGO01317.1"/>
    </source>
</evidence>
<dbReference type="PANTHER" id="PTHR30055:SF234">
    <property type="entry name" value="HTH-TYPE TRANSCRIPTIONAL REGULATOR BETI"/>
    <property type="match status" value="1"/>
</dbReference>
<dbReference type="GO" id="GO:0003700">
    <property type="term" value="F:DNA-binding transcription factor activity"/>
    <property type="evidence" value="ECO:0007669"/>
    <property type="project" value="TreeGrafter"/>
</dbReference>
<dbReference type="RefSeq" id="WP_142576154.1">
    <property type="nucleotide sequence ID" value="NZ_JACXKK010000040.1"/>
</dbReference>
<dbReference type="Pfam" id="PF00440">
    <property type="entry name" value="TetR_N"/>
    <property type="match status" value="1"/>
</dbReference>
<feature type="domain" description="HTH tetR-type" evidence="6">
    <location>
        <begin position="15"/>
        <end position="74"/>
    </location>
</feature>
<evidence type="ECO:0000259" key="6">
    <source>
        <dbReference type="PROSITE" id="PS50977"/>
    </source>
</evidence>
<comment type="caution">
    <text evidence="7">The sequence shown here is derived from an EMBL/GenBank/DDBJ whole genome shotgun (WGS) entry which is preliminary data.</text>
</comment>
<dbReference type="Gene3D" id="1.10.357.10">
    <property type="entry name" value="Tetracycline Repressor, domain 2"/>
    <property type="match status" value="1"/>
</dbReference>
<reference evidence="7" key="1">
    <citation type="journal article" date="2014" name="Int. J. Syst. Evol. Microbiol.">
        <title>Complete genome sequence of Corynebacterium casei LMG S-19264T (=DSM 44701T), isolated from a smear-ripened cheese.</title>
        <authorList>
            <consortium name="US DOE Joint Genome Institute (JGI-PGF)"/>
            <person name="Walter F."/>
            <person name="Albersmeier A."/>
            <person name="Kalinowski J."/>
            <person name="Ruckert C."/>
        </authorList>
    </citation>
    <scope>NUCLEOTIDE SEQUENCE</scope>
    <source>
        <strain evidence="7">CGMCC 4.7138</strain>
    </source>
</reference>
<sequence length="213" mass="22842">MVTTESSRRLRADAARNSGRILRAAREVWAEQGPDALLEDIARRAGVGIATLYRHFPDKAGLVRAALDQSFAENIAPAIERALGDDDPRRGLTAVLEAAMSTAAREHNTLAAARNSGAVTAEASSPFIESLTLLARRGQEAGLIRADLVPDDLPRIMVMLMGVLWTMDRGSDGWRRYLALVLDALSPGAASPLSPAVPLRSPRRRSGVPGSAW</sequence>